<comment type="pathway">
    <text evidence="2">Carbohydrate biosynthesis; gluconeogenesis.</text>
</comment>
<evidence type="ECO:0000256" key="8">
    <source>
        <dbReference type="ARBA" id="ARBA00022824"/>
    </source>
</evidence>
<protein>
    <recommendedName>
        <fullName evidence="4">glucose-6-phosphatase</fullName>
        <ecNumber evidence="4">3.1.3.9</ecNumber>
    </recommendedName>
</protein>
<comment type="similarity">
    <text evidence="3">Belongs to the glucose-6-phosphatase family.</text>
</comment>
<dbReference type="GO" id="GO:0051156">
    <property type="term" value="P:glucose 6-phosphate metabolic process"/>
    <property type="evidence" value="ECO:0007669"/>
    <property type="project" value="TreeGrafter"/>
</dbReference>
<gene>
    <name evidence="13" type="primary">101889030</name>
    <name evidence="15" type="synonym">LOC101889030</name>
</gene>
<dbReference type="AlphaFoldDB" id="A0A1I8M7P7"/>
<sequence>MDILPLNLTHLYELEITLNRNVQKQMRFTEQWLRDINTYLDPQMVMDAWLPLFGAFSHKLLVRLAVSASILNVVTSLFKWICPEYRPIWWLREFESKYKFRGFNLDANTCDTSAGFPSSHAVTFTTFAFILFHWLLVKLGKCCNMSNFEKYILIYGFVSLPLGLLWTGRLYFLTEFLHQCIGGSLFALLGVHFFNRYSALLLKLHKWSTVVWVMVLGMLPAAVYFAMIYLVDMDPHWSVRMAFKWCSEVTLMRHEAGPIYVLFRDFGYLLGVALSCPLLHNYKNNNGSLYKRLPATAIVMFLNFTALRNTPKHMGRWIFLVYELVRNCIHSYTLLTIFPKISK</sequence>
<comment type="subcellular location">
    <subcellularLocation>
        <location evidence="1">Endoplasmic reticulum membrane</location>
        <topology evidence="1">Multi-pass membrane protein</topology>
    </subcellularLocation>
</comment>
<keyword evidence="5" id="KW-0312">Gluconeogenesis</keyword>
<dbReference type="GO" id="GO:0005789">
    <property type="term" value="C:endoplasmic reticulum membrane"/>
    <property type="evidence" value="ECO:0007669"/>
    <property type="project" value="UniProtKB-SubCell"/>
</dbReference>
<dbReference type="VEuPathDB" id="VectorBase:MDOMA2_005226"/>
<dbReference type="RefSeq" id="XP_005191248.1">
    <property type="nucleotide sequence ID" value="XM_005191191.3"/>
</dbReference>
<evidence type="ECO:0000256" key="2">
    <source>
        <dbReference type="ARBA" id="ARBA00004742"/>
    </source>
</evidence>
<evidence type="ECO:0000256" key="1">
    <source>
        <dbReference type="ARBA" id="ARBA00004477"/>
    </source>
</evidence>
<keyword evidence="6 11" id="KW-0812">Transmembrane</keyword>
<evidence type="ECO:0000256" key="3">
    <source>
        <dbReference type="ARBA" id="ARBA00009266"/>
    </source>
</evidence>
<name>A0A1I8M7P7_MUSDO</name>
<reference evidence="15" key="2">
    <citation type="submission" date="2025-04" db="UniProtKB">
        <authorList>
            <consortium name="RefSeq"/>
        </authorList>
    </citation>
    <scope>IDENTIFICATION</scope>
    <source>
        <strain evidence="15">Aabys</strain>
    </source>
</reference>
<feature type="transmembrane region" description="Helical" evidence="11">
    <location>
        <begin position="176"/>
        <end position="195"/>
    </location>
</feature>
<evidence type="ECO:0000313" key="14">
    <source>
        <dbReference type="Proteomes" id="UP001652621"/>
    </source>
</evidence>
<dbReference type="VEuPathDB" id="VectorBase:MDOA002106"/>
<dbReference type="GO" id="GO:0006094">
    <property type="term" value="P:gluconeogenesis"/>
    <property type="evidence" value="ECO:0007669"/>
    <property type="project" value="UniProtKB-KW"/>
</dbReference>
<dbReference type="KEGG" id="mde:101889030"/>
<evidence type="ECO:0000256" key="5">
    <source>
        <dbReference type="ARBA" id="ARBA00022432"/>
    </source>
</evidence>
<accession>A0A1I8M7P7</accession>
<dbReference type="GO" id="GO:0004346">
    <property type="term" value="F:glucose-6-phosphatase activity"/>
    <property type="evidence" value="ECO:0007669"/>
    <property type="project" value="UniProtKB-EC"/>
</dbReference>
<evidence type="ECO:0000313" key="13">
    <source>
        <dbReference type="EnsemblMetazoa" id="MDOA002106-PA"/>
    </source>
</evidence>
<feature type="transmembrane region" description="Helical" evidence="11">
    <location>
        <begin position="207"/>
        <end position="231"/>
    </location>
</feature>
<dbReference type="SUPFAM" id="SSF48317">
    <property type="entry name" value="Acid phosphatase/Vanadium-dependent haloperoxidase"/>
    <property type="match status" value="1"/>
</dbReference>
<dbReference type="PANTHER" id="PTHR12591:SF0">
    <property type="entry name" value="FI19814P1"/>
    <property type="match status" value="1"/>
</dbReference>
<evidence type="ECO:0000256" key="11">
    <source>
        <dbReference type="SAM" id="Phobius"/>
    </source>
</evidence>
<feature type="transmembrane region" description="Helical" evidence="11">
    <location>
        <begin position="121"/>
        <end position="139"/>
    </location>
</feature>
<evidence type="ECO:0000256" key="9">
    <source>
        <dbReference type="ARBA" id="ARBA00022989"/>
    </source>
</evidence>
<evidence type="ECO:0000256" key="10">
    <source>
        <dbReference type="ARBA" id="ARBA00023136"/>
    </source>
</evidence>
<dbReference type="InterPro" id="IPR036938">
    <property type="entry name" value="PAP2/HPO_sf"/>
</dbReference>
<feature type="transmembrane region" description="Helical" evidence="11">
    <location>
        <begin position="151"/>
        <end position="170"/>
    </location>
</feature>
<reference evidence="13" key="1">
    <citation type="submission" date="2020-05" db="UniProtKB">
        <authorList>
            <consortium name="EnsemblMetazoa"/>
        </authorList>
    </citation>
    <scope>IDENTIFICATION</scope>
    <source>
        <strain evidence="13">Aabys</strain>
    </source>
</reference>
<keyword evidence="10 11" id="KW-0472">Membrane</keyword>
<dbReference type="InterPro" id="IPR000326">
    <property type="entry name" value="PAP2/HPO"/>
</dbReference>
<keyword evidence="7" id="KW-0378">Hydrolase</keyword>
<dbReference type="Pfam" id="PF01569">
    <property type="entry name" value="PAP2"/>
    <property type="match status" value="1"/>
</dbReference>
<dbReference type="EC" id="3.1.3.9" evidence="4"/>
<feature type="domain" description="Phosphatidic acid phosphatase type 2/haloperoxidase" evidence="12">
    <location>
        <begin position="61"/>
        <end position="197"/>
    </location>
</feature>
<dbReference type="STRING" id="7370.A0A1I8M7P7"/>
<evidence type="ECO:0000313" key="15">
    <source>
        <dbReference type="RefSeq" id="XP_005191248.1"/>
    </source>
</evidence>
<evidence type="ECO:0000256" key="6">
    <source>
        <dbReference type="ARBA" id="ARBA00022692"/>
    </source>
</evidence>
<keyword evidence="8" id="KW-0256">Endoplasmic reticulum</keyword>
<feature type="transmembrane region" description="Helical" evidence="11">
    <location>
        <begin position="60"/>
        <end position="81"/>
    </location>
</feature>
<dbReference type="PANTHER" id="PTHR12591">
    <property type="entry name" value="GLUCOSE-6-PHOSPHATASE"/>
    <property type="match status" value="1"/>
</dbReference>
<proteinExistence type="inferred from homology"/>
<dbReference type="eggNOG" id="ENOG502QS9B">
    <property type="taxonomic scope" value="Eukaryota"/>
</dbReference>
<keyword evidence="9 11" id="KW-1133">Transmembrane helix</keyword>
<evidence type="ECO:0000256" key="7">
    <source>
        <dbReference type="ARBA" id="ARBA00022801"/>
    </source>
</evidence>
<evidence type="ECO:0000256" key="4">
    <source>
        <dbReference type="ARBA" id="ARBA00012634"/>
    </source>
</evidence>
<organism evidence="13">
    <name type="scientific">Musca domestica</name>
    <name type="common">House fly</name>
    <dbReference type="NCBI Taxonomy" id="7370"/>
    <lineage>
        <taxon>Eukaryota</taxon>
        <taxon>Metazoa</taxon>
        <taxon>Ecdysozoa</taxon>
        <taxon>Arthropoda</taxon>
        <taxon>Hexapoda</taxon>
        <taxon>Insecta</taxon>
        <taxon>Pterygota</taxon>
        <taxon>Neoptera</taxon>
        <taxon>Endopterygota</taxon>
        <taxon>Diptera</taxon>
        <taxon>Brachycera</taxon>
        <taxon>Muscomorpha</taxon>
        <taxon>Muscoidea</taxon>
        <taxon>Muscidae</taxon>
        <taxon>Musca</taxon>
    </lineage>
</organism>
<keyword evidence="14" id="KW-1185">Reference proteome</keyword>
<evidence type="ECO:0000259" key="12">
    <source>
        <dbReference type="Pfam" id="PF01569"/>
    </source>
</evidence>
<dbReference type="Proteomes" id="UP001652621">
    <property type="component" value="Unplaced"/>
</dbReference>
<dbReference type="EnsemblMetazoa" id="MDOA002106-RA">
    <property type="protein sequence ID" value="MDOA002106-PA"/>
    <property type="gene ID" value="MDOA002106"/>
</dbReference>
<dbReference type="OrthoDB" id="6416209at2759"/>